<evidence type="ECO:0000256" key="1">
    <source>
        <dbReference type="ARBA" id="ARBA00001541"/>
    </source>
</evidence>
<dbReference type="EMBL" id="FNLL01000003">
    <property type="protein sequence ID" value="SDT94678.1"/>
    <property type="molecule type" value="Genomic_DNA"/>
</dbReference>
<evidence type="ECO:0000256" key="3">
    <source>
        <dbReference type="ARBA" id="ARBA00022603"/>
    </source>
</evidence>
<dbReference type="InterPro" id="IPR029063">
    <property type="entry name" value="SAM-dependent_MTases_sf"/>
</dbReference>
<dbReference type="AlphaFoldDB" id="A0A1H2EIU1"/>
<dbReference type="SUPFAM" id="SSF47757">
    <property type="entry name" value="Chemotaxis receptor methyltransferase CheR, N-terminal domain"/>
    <property type="match status" value="1"/>
</dbReference>
<dbReference type="InterPro" id="IPR022642">
    <property type="entry name" value="CheR_C"/>
</dbReference>
<dbReference type="InterPro" id="IPR022641">
    <property type="entry name" value="CheR_N"/>
</dbReference>
<dbReference type="RefSeq" id="WP_092232121.1">
    <property type="nucleotide sequence ID" value="NZ_FNLL01000003.1"/>
</dbReference>
<dbReference type="Gene3D" id="1.10.155.10">
    <property type="entry name" value="Chemotaxis receptor methyltransferase CheR, N-terminal domain"/>
    <property type="match status" value="1"/>
</dbReference>
<dbReference type="PANTHER" id="PTHR24422">
    <property type="entry name" value="CHEMOTAXIS PROTEIN METHYLTRANSFERASE"/>
    <property type="match status" value="1"/>
</dbReference>
<dbReference type="Pfam" id="PF01739">
    <property type="entry name" value="CheR"/>
    <property type="match status" value="1"/>
</dbReference>
<dbReference type="SMART" id="SM00138">
    <property type="entry name" value="MeTrc"/>
    <property type="match status" value="1"/>
</dbReference>
<protein>
    <recommendedName>
        <fullName evidence="2">protein-glutamate O-methyltransferase</fullName>
        <ecNumber evidence="2">2.1.1.80</ecNumber>
    </recommendedName>
</protein>
<evidence type="ECO:0000256" key="5">
    <source>
        <dbReference type="ARBA" id="ARBA00022691"/>
    </source>
</evidence>
<gene>
    <name evidence="7" type="ORF">SAMN04487931_103130</name>
</gene>
<dbReference type="PIRSF" id="PIRSF000410">
    <property type="entry name" value="CheR"/>
    <property type="match status" value="1"/>
</dbReference>
<dbReference type="PRINTS" id="PR00996">
    <property type="entry name" value="CHERMTFRASE"/>
</dbReference>
<keyword evidence="4 7" id="KW-0808">Transferase</keyword>
<comment type="catalytic activity">
    <reaction evidence="1">
        <text>L-glutamyl-[protein] + S-adenosyl-L-methionine = [protein]-L-glutamate 5-O-methyl ester + S-adenosyl-L-homocysteine</text>
        <dbReference type="Rhea" id="RHEA:24452"/>
        <dbReference type="Rhea" id="RHEA-COMP:10208"/>
        <dbReference type="Rhea" id="RHEA-COMP:10311"/>
        <dbReference type="ChEBI" id="CHEBI:29973"/>
        <dbReference type="ChEBI" id="CHEBI:57856"/>
        <dbReference type="ChEBI" id="CHEBI:59789"/>
        <dbReference type="ChEBI" id="CHEBI:82795"/>
        <dbReference type="EC" id="2.1.1.80"/>
    </reaction>
</comment>
<evidence type="ECO:0000256" key="2">
    <source>
        <dbReference type="ARBA" id="ARBA00012534"/>
    </source>
</evidence>
<evidence type="ECO:0000259" key="6">
    <source>
        <dbReference type="PROSITE" id="PS50123"/>
    </source>
</evidence>
<dbReference type="PANTHER" id="PTHR24422:SF26">
    <property type="entry name" value="CHEMOTAXIS PROTEIN METHYLTRANSFERASE"/>
    <property type="match status" value="1"/>
</dbReference>
<keyword evidence="8" id="KW-1185">Reference proteome</keyword>
<dbReference type="Proteomes" id="UP000199608">
    <property type="component" value="Unassembled WGS sequence"/>
</dbReference>
<dbReference type="InterPro" id="IPR026024">
    <property type="entry name" value="Chemotaxis_MeTrfase_CheR"/>
</dbReference>
<keyword evidence="5" id="KW-0949">S-adenosyl-L-methionine</keyword>
<dbReference type="InterPro" id="IPR036804">
    <property type="entry name" value="CheR_N_sf"/>
</dbReference>
<dbReference type="Gene3D" id="3.40.50.150">
    <property type="entry name" value="Vaccinia Virus protein VP39"/>
    <property type="match status" value="1"/>
</dbReference>
<proteinExistence type="predicted"/>
<keyword evidence="3 7" id="KW-0489">Methyltransferase</keyword>
<name>A0A1H2EIU1_9BACT</name>
<dbReference type="InterPro" id="IPR000780">
    <property type="entry name" value="CheR_MeTrfase"/>
</dbReference>
<accession>A0A1H2EIU1</accession>
<dbReference type="GO" id="GO:0008983">
    <property type="term" value="F:protein-glutamate O-methyltransferase activity"/>
    <property type="evidence" value="ECO:0007669"/>
    <property type="project" value="UniProtKB-EC"/>
</dbReference>
<feature type="domain" description="CheR-type methyltransferase" evidence="6">
    <location>
        <begin position="1"/>
        <end position="265"/>
    </location>
</feature>
<evidence type="ECO:0000313" key="8">
    <source>
        <dbReference type="Proteomes" id="UP000199608"/>
    </source>
</evidence>
<evidence type="ECO:0000313" key="7">
    <source>
        <dbReference type="EMBL" id="SDT94678.1"/>
    </source>
</evidence>
<dbReference type="GO" id="GO:0032259">
    <property type="term" value="P:methylation"/>
    <property type="evidence" value="ECO:0007669"/>
    <property type="project" value="UniProtKB-KW"/>
</dbReference>
<organism evidence="7 8">
    <name type="scientific">Desulfobacula phenolica</name>
    <dbReference type="NCBI Taxonomy" id="90732"/>
    <lineage>
        <taxon>Bacteria</taxon>
        <taxon>Pseudomonadati</taxon>
        <taxon>Thermodesulfobacteriota</taxon>
        <taxon>Desulfobacteria</taxon>
        <taxon>Desulfobacterales</taxon>
        <taxon>Desulfobacteraceae</taxon>
        <taxon>Desulfobacula</taxon>
    </lineage>
</organism>
<evidence type="ECO:0000256" key="4">
    <source>
        <dbReference type="ARBA" id="ARBA00022679"/>
    </source>
</evidence>
<dbReference type="EC" id="2.1.1.80" evidence="2"/>
<dbReference type="PROSITE" id="PS50123">
    <property type="entry name" value="CHER"/>
    <property type="match status" value="1"/>
</dbReference>
<dbReference type="SUPFAM" id="SSF53335">
    <property type="entry name" value="S-adenosyl-L-methionine-dependent methyltransferases"/>
    <property type="match status" value="1"/>
</dbReference>
<dbReference type="InterPro" id="IPR050903">
    <property type="entry name" value="Bact_Chemotaxis_MeTrfase"/>
</dbReference>
<dbReference type="Pfam" id="PF03705">
    <property type="entry name" value="CheR_N"/>
    <property type="match status" value="1"/>
</dbReference>
<sequence>MDSIVLSKKEFNNLRNLVYVTSGINLHEGKLELLKSKIAKRMRLTKKSLKDYLRYLNDNEKEVIEFIDTVTTNHSFFFRENKSIEYIINQFNSHPQKDKKEFKIWCAACSTGDEPYSVAVQLKNLGLSFSIMATDISHTVLDTAARGIYKTEKLKKVPLPILHRFFQKGTGKYTGYIKVKKDITRHIMFKKFNLIKDPAPQMSFDAVLCRNVMIYFDAQTSEKVINKLYQTIVPKGFFAIGNAESLMNLTHNYKSIKKIPSLYIK</sequence>
<reference evidence="8" key="1">
    <citation type="submission" date="2016-10" db="EMBL/GenBank/DDBJ databases">
        <authorList>
            <person name="Varghese N."/>
            <person name="Submissions S."/>
        </authorList>
    </citation>
    <scope>NUCLEOTIDE SEQUENCE [LARGE SCALE GENOMIC DNA]</scope>
    <source>
        <strain evidence="8">DSM 3384</strain>
    </source>
</reference>